<dbReference type="Proteomes" id="UP000308836">
    <property type="component" value="Unassembled WGS sequence"/>
</dbReference>
<dbReference type="EMBL" id="SRYG01000030">
    <property type="protein sequence ID" value="TGY64863.1"/>
    <property type="molecule type" value="Genomic_DNA"/>
</dbReference>
<sequence>MLRAQILQKLVRARTLNVFLVNLNKFFLVVHGLILPRPNAEKQGAVALRSPFKNKPRYTFHMKSSKYNLVDWFQNVVATFPNHAALQDDHHFLSYRELDALSDQIAVRLQDCRHVAILMEHSFEMIAAMLGVLKAGAAYVPIEPGFPSRRIEIMLAEAGVDQIVTDASHADDLAGLSSVAPIDVLLARLPKPFTPRPIASETPAYILYTSGTTGRPKGVCVTHGNVCHYVRAFQHEFYPDPRTRMLQSSVCTFDIFVEEVFTTLLSGGTLVMPEGDTRRDFHALMDFCARHRCTSMSVFPVMVERMNEEGVVPCGLKLLISGGDVLRASQIDRIRDKVVVYDTYGPSETTVCCSYYNASQGEALADGTFPIGHPVLDTTIRILDKAGNEVPEGCVGEICIEGGGVSLGYIGDHAKENEAFVTRADGSRLYRSGDLGYVLPDHNLAFLHRKDRQIMIEGKRVEPDEVESVLHQYPDVKQAAVVVWRDQMDRSHMKAFIVFRNGQSGLAGLKPFLARYLTPFMIPEQFEIRDRLPMTANGKVDYKALERSLA</sequence>
<reference evidence="1" key="1">
    <citation type="submission" date="2019-04" db="EMBL/GenBank/DDBJ databases">
        <title>Microbes associate with the intestines of laboratory mice.</title>
        <authorList>
            <person name="Navarre W."/>
            <person name="Wong E."/>
            <person name="Huang K."/>
            <person name="Tropini C."/>
            <person name="Ng K."/>
            <person name="Yu B."/>
        </authorList>
    </citation>
    <scope>NUCLEOTIDE SEQUENCE</scope>
    <source>
        <strain evidence="1">NM09_H32</strain>
    </source>
</reference>
<evidence type="ECO:0000313" key="2">
    <source>
        <dbReference type="Proteomes" id="UP000308836"/>
    </source>
</evidence>
<evidence type="ECO:0000313" key="1">
    <source>
        <dbReference type="EMBL" id="TGY64863.1"/>
    </source>
</evidence>
<keyword evidence="2" id="KW-1185">Reference proteome</keyword>
<organism evidence="1 2">
    <name type="scientific">Dubosiella muris</name>
    <dbReference type="NCBI Taxonomy" id="3038133"/>
    <lineage>
        <taxon>Bacteria</taxon>
        <taxon>Bacillati</taxon>
        <taxon>Bacillota</taxon>
        <taxon>Erysipelotrichia</taxon>
        <taxon>Erysipelotrichales</taxon>
        <taxon>Erysipelotrichaceae</taxon>
        <taxon>Dubosiella</taxon>
    </lineage>
</organism>
<name>A0AC61R4J0_9FIRM</name>
<gene>
    <name evidence="1" type="ORF">E5336_11315</name>
</gene>
<comment type="caution">
    <text evidence="1">The sequence shown here is derived from an EMBL/GenBank/DDBJ whole genome shotgun (WGS) entry which is preliminary data.</text>
</comment>
<protein>
    <submittedName>
        <fullName evidence="1">Amino acid adenylation domain-containing protein</fullName>
    </submittedName>
</protein>
<accession>A0AC61R4J0</accession>
<proteinExistence type="predicted"/>